<dbReference type="Gene3D" id="3.40.50.300">
    <property type="entry name" value="P-loop containing nucleotide triphosphate hydrolases"/>
    <property type="match status" value="1"/>
</dbReference>
<evidence type="ECO:0000313" key="4">
    <source>
        <dbReference type="Proteomes" id="UP000789759"/>
    </source>
</evidence>
<comment type="caution">
    <text evidence="3">The sequence shown here is derived from an EMBL/GenBank/DDBJ whole genome shotgun (WGS) entry which is preliminary data.</text>
</comment>
<dbReference type="Proteomes" id="UP000789759">
    <property type="component" value="Unassembled WGS sequence"/>
</dbReference>
<feature type="region of interest" description="Disordered" evidence="1">
    <location>
        <begin position="207"/>
        <end position="228"/>
    </location>
</feature>
<dbReference type="EMBL" id="CAJVQA010032372">
    <property type="protein sequence ID" value="CAG8803092.1"/>
    <property type="molecule type" value="Genomic_DNA"/>
</dbReference>
<dbReference type="InterPro" id="IPR027417">
    <property type="entry name" value="P-loop_NTPase"/>
</dbReference>
<dbReference type="OrthoDB" id="432234at2759"/>
<keyword evidence="4" id="KW-1185">Reference proteome</keyword>
<dbReference type="AlphaFoldDB" id="A0A9N9K0K7"/>
<dbReference type="InterPro" id="IPR025476">
    <property type="entry name" value="Helitron_helicase-like"/>
</dbReference>
<feature type="domain" description="Helitron helicase-like" evidence="2">
    <location>
        <begin position="7"/>
        <end position="126"/>
    </location>
</feature>
<reference evidence="3" key="1">
    <citation type="submission" date="2021-06" db="EMBL/GenBank/DDBJ databases">
        <authorList>
            <person name="Kallberg Y."/>
            <person name="Tangrot J."/>
            <person name="Rosling A."/>
        </authorList>
    </citation>
    <scope>NUCLEOTIDE SEQUENCE</scope>
    <source>
        <strain evidence="3">FL966</strain>
    </source>
</reference>
<evidence type="ECO:0000313" key="3">
    <source>
        <dbReference type="EMBL" id="CAG8803092.1"/>
    </source>
</evidence>
<gene>
    <name evidence="3" type="ORF">CPELLU_LOCUS17868</name>
</gene>
<organism evidence="3 4">
    <name type="scientific">Cetraspora pellucida</name>
    <dbReference type="NCBI Taxonomy" id="1433469"/>
    <lineage>
        <taxon>Eukaryota</taxon>
        <taxon>Fungi</taxon>
        <taxon>Fungi incertae sedis</taxon>
        <taxon>Mucoromycota</taxon>
        <taxon>Glomeromycotina</taxon>
        <taxon>Glomeromycetes</taxon>
        <taxon>Diversisporales</taxon>
        <taxon>Gigasporaceae</taxon>
        <taxon>Cetraspora</taxon>
    </lineage>
</organism>
<sequence length="361" mass="40955">QSKLLITNPAINELLKNINIAGSDLMASSQSYAHMHNKICAVILYDSFSSLFITINSANLHSPIVIMYARNKINFENISPKNFLKTTERAQLVHLDPLAVTKYFNIIIRCILDIIVGYGKEQDGVFVDKDVQCFIEDIDESSNDSTTNNDHNQDEANKLFFILSFSRKLTIANLHIDYQFKGSSLCKICLYNYATIIKKYDFTNSHHESEDRHSQNKSHIQKSRNKESEKNYCINVQKYSANNEPNVLDNDNIMMDNPSNEDLPNFDPAKIIRSDLKNVRMLLLYLIGAGGIGKFKIIDAISSYFKCCSQQNTLLVLASTGSAAAKIKGNTLHSMCGFGFKEFFKDKHSLSEDLLQQLQKY</sequence>
<proteinExistence type="predicted"/>
<accession>A0A9N9K0K7</accession>
<evidence type="ECO:0000256" key="1">
    <source>
        <dbReference type="SAM" id="MobiDB-lite"/>
    </source>
</evidence>
<name>A0A9N9K0K7_9GLOM</name>
<feature type="non-terminal residue" evidence="3">
    <location>
        <position position="361"/>
    </location>
</feature>
<evidence type="ECO:0000259" key="2">
    <source>
        <dbReference type="Pfam" id="PF14214"/>
    </source>
</evidence>
<protein>
    <submittedName>
        <fullName evidence="3">21956_t:CDS:1</fullName>
    </submittedName>
</protein>
<dbReference type="Pfam" id="PF14214">
    <property type="entry name" value="Helitron_like_N"/>
    <property type="match status" value="1"/>
</dbReference>